<gene>
    <name evidence="12" type="ORF">AALB_2064</name>
</gene>
<dbReference type="GO" id="GO:0009341">
    <property type="term" value="C:beta-galactosidase complex"/>
    <property type="evidence" value="ECO:0007669"/>
    <property type="project" value="InterPro"/>
</dbReference>
<accession>R9PKS9</accession>
<dbReference type="InterPro" id="IPR013783">
    <property type="entry name" value="Ig-like_fold"/>
</dbReference>
<dbReference type="PROSITE" id="PS00608">
    <property type="entry name" value="GLYCOSYL_HYDROL_F2_2"/>
    <property type="match status" value="1"/>
</dbReference>
<evidence type="ECO:0000256" key="5">
    <source>
        <dbReference type="ARBA" id="ARBA00013303"/>
    </source>
</evidence>
<comment type="cofactor">
    <cofactor evidence="2">
        <name>Na(+)</name>
        <dbReference type="ChEBI" id="CHEBI:29101"/>
    </cofactor>
</comment>
<dbReference type="InterPro" id="IPR006102">
    <property type="entry name" value="Ig-like_GH2"/>
</dbReference>
<organism evidence="12 13">
    <name type="scientific">Agarivorans albus MKT 106</name>
    <dbReference type="NCBI Taxonomy" id="1331007"/>
    <lineage>
        <taxon>Bacteria</taxon>
        <taxon>Pseudomonadati</taxon>
        <taxon>Pseudomonadota</taxon>
        <taxon>Gammaproteobacteria</taxon>
        <taxon>Alteromonadales</taxon>
        <taxon>Alteromonadaceae</taxon>
        <taxon>Agarivorans</taxon>
    </lineage>
</organism>
<dbReference type="InterPro" id="IPR008979">
    <property type="entry name" value="Galactose-bd-like_sf"/>
</dbReference>
<dbReference type="EMBL" id="BARX01000012">
    <property type="protein sequence ID" value="GAD01984.1"/>
    <property type="molecule type" value="Genomic_DNA"/>
</dbReference>
<evidence type="ECO:0000259" key="11">
    <source>
        <dbReference type="SMART" id="SM01038"/>
    </source>
</evidence>
<dbReference type="Pfam" id="PF02837">
    <property type="entry name" value="Glyco_hydro_2_N"/>
    <property type="match status" value="1"/>
</dbReference>
<dbReference type="Pfam" id="PF02836">
    <property type="entry name" value="Glyco_hydro_2_C"/>
    <property type="match status" value="1"/>
</dbReference>
<dbReference type="OrthoDB" id="9758603at2"/>
<dbReference type="InterPro" id="IPR050347">
    <property type="entry name" value="Bact_Beta-galactosidase"/>
</dbReference>
<dbReference type="Proteomes" id="UP000014461">
    <property type="component" value="Unassembled WGS sequence"/>
</dbReference>
<dbReference type="NCBIfam" id="NF007074">
    <property type="entry name" value="PRK09525.1"/>
    <property type="match status" value="1"/>
</dbReference>
<dbReference type="Gene3D" id="2.60.120.260">
    <property type="entry name" value="Galactose-binding domain-like"/>
    <property type="match status" value="1"/>
</dbReference>
<dbReference type="InterPro" id="IPR023230">
    <property type="entry name" value="Glyco_hydro_2_CS"/>
</dbReference>
<dbReference type="PROSITE" id="PS00719">
    <property type="entry name" value="GLYCOSYL_HYDROL_F2_1"/>
    <property type="match status" value="1"/>
</dbReference>
<dbReference type="SUPFAM" id="SSF74650">
    <property type="entry name" value="Galactose mutarotase-like"/>
    <property type="match status" value="1"/>
</dbReference>
<keyword evidence="8 10" id="KW-0326">Glycosidase</keyword>
<dbReference type="InterPro" id="IPR036156">
    <property type="entry name" value="Beta-gal/glucu_dom_sf"/>
</dbReference>
<protein>
    <recommendedName>
        <fullName evidence="5 10">Beta-galactosidase</fullName>
        <ecNumber evidence="4 10">3.2.1.23</ecNumber>
    </recommendedName>
    <alternativeName>
        <fullName evidence="9 10">Lactase</fullName>
    </alternativeName>
</protein>
<dbReference type="Gene3D" id="3.20.20.80">
    <property type="entry name" value="Glycosidases"/>
    <property type="match status" value="1"/>
</dbReference>
<dbReference type="Gene3D" id="2.60.40.10">
    <property type="entry name" value="Immunoglobulins"/>
    <property type="match status" value="2"/>
</dbReference>
<feature type="domain" description="Beta galactosidase small chain/" evidence="11">
    <location>
        <begin position="757"/>
        <end position="1037"/>
    </location>
</feature>
<evidence type="ECO:0000256" key="2">
    <source>
        <dbReference type="ARBA" id="ARBA00001959"/>
    </source>
</evidence>
<dbReference type="PRINTS" id="PR00132">
    <property type="entry name" value="GLHYDRLASE2"/>
</dbReference>
<dbReference type="GO" id="GO:0030246">
    <property type="term" value="F:carbohydrate binding"/>
    <property type="evidence" value="ECO:0007669"/>
    <property type="project" value="InterPro"/>
</dbReference>
<comment type="catalytic activity">
    <reaction evidence="1 10">
        <text>Hydrolysis of terminal non-reducing beta-D-galactose residues in beta-D-galactosides.</text>
        <dbReference type="EC" id="3.2.1.23"/>
    </reaction>
</comment>
<proteinExistence type="inferred from homology"/>
<dbReference type="AlphaFoldDB" id="R9PKS9"/>
<sequence length="1040" mass="117416">MTRVSATLLAQKDWENPSVTERNRLPSHVPLASYSGLDAALNLQQAEHQLSLNGQWNFCLLKQPEQLSDALIAGSKGSWKSIAVPGNWQLQGFDKAIYTNVIYPFEVNPPYVPSDNPTGVYRTEFNYQAAWANKQVRLRFEGVNSAFHVVINGQQVGYGQDSRLASEFDIGPFLQEGTNQLCVIVYRWSDGSYLEDQDMWWLSGIFRDVSIYAKPQVHIADFSIHTQLDACYRDAQLQVEVQLAGASLAQLDGYQIELQLYDGDGAVFANPVRESTNNLSVDEKGGFADRIFLSSTVVEPKLWSDEQPNLYRAVLSLLDAKGNVLEVEQSSVGFRCVEISDGLLKLNGKPVLIRGVNRHEHDPELGHVMTEATMLQDIKLLKQNNFNAVRTAHYPNHPRWYELCDEYGLLLVDETNLETHGMFPMKRLSDDPQWMHAYMQRVTRMVARDKNHPSIIIWSLGNESGYGSNHDAMYGWLKQADQSRPIQYEGGGADTPATDILCPMYARVDWDTAGEGIPKRAITAHIADPNEQRPLILCEYAHAMGNSLGSIEEYWRAFRLHPRLQGGFIWDWVDQGITKQSDSGETYWAYGGDFGDQPNDRQFCINGLIFPDRSPHPSLHEIKYLQQYWQISAENLAKGEVLISNEHLVNDSSNTAGEWRIERNGELFSQGEFSLSLQAGEQQIMCLPKAAMQDLATQTSGEFWLTINIKLKQATAWALAGHSLAKQQFKLAFGGLNSPKPLNKAEVKCTQQDRRIRFESSKQLLEFDCVSAQWLAWTVNEKQLFTAAPVDNFYRAPLDNDIGVSEASQMDPNSWIARWQSAGLHQLKREALDFNFSQLSNGCWLVECSSEYRHQQKTAFKVLHRYVISADKVAFDCEVNAAAYLPPLPRVGLSLSLDKQFSELSWFGLGPHENYRDRLAAATVSRYSETVDNLHTPYIFPSENGGRGEVRQLSLKHEQQLNVELHCQPSLQMTASRFSQQDLSDATHNYQLKDSGSVFVHLDVAHQGVGGDDSWSPSVHPKHQVLENYFSYHIDFTAQG</sequence>
<evidence type="ECO:0000256" key="1">
    <source>
        <dbReference type="ARBA" id="ARBA00001412"/>
    </source>
</evidence>
<dbReference type="SMART" id="SM01038">
    <property type="entry name" value="Bgal_small_N"/>
    <property type="match status" value="1"/>
</dbReference>
<dbReference type="InterPro" id="IPR006101">
    <property type="entry name" value="Glyco_hydro_2"/>
</dbReference>
<dbReference type="Gene3D" id="2.70.98.10">
    <property type="match status" value="1"/>
</dbReference>
<dbReference type="STRING" id="1331007.AALB_2064"/>
<keyword evidence="6 10" id="KW-0378">Hydrolase</keyword>
<evidence type="ECO:0000256" key="9">
    <source>
        <dbReference type="ARBA" id="ARBA00032230"/>
    </source>
</evidence>
<dbReference type="InterPro" id="IPR006104">
    <property type="entry name" value="Glyco_hydro_2_N"/>
</dbReference>
<evidence type="ECO:0000256" key="8">
    <source>
        <dbReference type="ARBA" id="ARBA00023295"/>
    </source>
</evidence>
<comment type="caution">
    <text evidence="12">The sequence shown here is derived from an EMBL/GenBank/DDBJ whole genome shotgun (WGS) entry which is preliminary data.</text>
</comment>
<dbReference type="InterPro" id="IPR004199">
    <property type="entry name" value="B-gal_small/dom_5"/>
</dbReference>
<dbReference type="PANTHER" id="PTHR46323">
    <property type="entry name" value="BETA-GALACTOSIDASE"/>
    <property type="match status" value="1"/>
</dbReference>
<dbReference type="GO" id="GO:0004565">
    <property type="term" value="F:beta-galactosidase activity"/>
    <property type="evidence" value="ECO:0007669"/>
    <property type="project" value="UniProtKB-EC"/>
</dbReference>
<dbReference type="FunFam" id="3.20.20.80:FF:000018">
    <property type="entry name" value="Beta-galactosidase"/>
    <property type="match status" value="1"/>
</dbReference>
<evidence type="ECO:0000313" key="12">
    <source>
        <dbReference type="EMBL" id="GAD01984.1"/>
    </source>
</evidence>
<dbReference type="RefSeq" id="WP_016401752.1">
    <property type="nucleotide sequence ID" value="NZ_BARX01000012.1"/>
</dbReference>
<dbReference type="InterPro" id="IPR023232">
    <property type="entry name" value="Glyco_hydro_2_AS"/>
</dbReference>
<dbReference type="SUPFAM" id="SSF49303">
    <property type="entry name" value="beta-Galactosidase/glucuronidase domain"/>
    <property type="match status" value="2"/>
</dbReference>
<reference evidence="12" key="1">
    <citation type="journal article" date="2013" name="Genome Announc.">
        <title>Draft Genome Sequence of Agarivorans albus Strain MKT 106T, an Agarolytic Marine Bacterium.</title>
        <authorList>
            <person name="Yasuike M."/>
            <person name="Nakamura Y."/>
            <person name="Kai W."/>
            <person name="Fujiwara A."/>
            <person name="Fukui Y."/>
            <person name="Satomi M."/>
            <person name="Sano M."/>
        </authorList>
    </citation>
    <scope>NUCLEOTIDE SEQUENCE [LARGE SCALE GENOMIC DNA]</scope>
</reference>
<dbReference type="InterPro" id="IPR014718">
    <property type="entry name" value="GH-type_carb-bd"/>
</dbReference>
<dbReference type="EC" id="3.2.1.23" evidence="4 10"/>
<name>R9PKS9_AGAAL</name>
<dbReference type="PANTHER" id="PTHR46323:SF2">
    <property type="entry name" value="BETA-GALACTOSIDASE"/>
    <property type="match status" value="1"/>
</dbReference>
<evidence type="ECO:0000313" key="13">
    <source>
        <dbReference type="Proteomes" id="UP000014461"/>
    </source>
</evidence>
<keyword evidence="13" id="KW-1185">Reference proteome</keyword>
<dbReference type="Pfam" id="PF00703">
    <property type="entry name" value="Glyco_hydro_2"/>
    <property type="match status" value="1"/>
</dbReference>
<dbReference type="InterPro" id="IPR032312">
    <property type="entry name" value="LacZ_4"/>
</dbReference>
<evidence type="ECO:0000256" key="7">
    <source>
        <dbReference type="ARBA" id="ARBA00023053"/>
    </source>
</evidence>
<dbReference type="Pfam" id="PF02929">
    <property type="entry name" value="Bgal_small_N"/>
    <property type="match status" value="1"/>
</dbReference>
<comment type="similarity">
    <text evidence="3 10">Belongs to the glycosyl hydrolase 2 family.</text>
</comment>
<dbReference type="InterPro" id="IPR011013">
    <property type="entry name" value="Gal_mutarotase_sf_dom"/>
</dbReference>
<evidence type="ECO:0000256" key="4">
    <source>
        <dbReference type="ARBA" id="ARBA00012756"/>
    </source>
</evidence>
<dbReference type="Pfam" id="PF16353">
    <property type="entry name" value="LacZ_4"/>
    <property type="match status" value="1"/>
</dbReference>
<keyword evidence="7" id="KW-0915">Sodium</keyword>
<dbReference type="GO" id="GO:0005990">
    <property type="term" value="P:lactose catabolic process"/>
    <property type="evidence" value="ECO:0007669"/>
    <property type="project" value="TreeGrafter"/>
</dbReference>
<dbReference type="InterPro" id="IPR017853">
    <property type="entry name" value="GH"/>
</dbReference>
<dbReference type="FunFam" id="2.60.40.10:FF:000680">
    <property type="entry name" value="Beta-galactosidase"/>
    <property type="match status" value="1"/>
</dbReference>
<dbReference type="InterPro" id="IPR006103">
    <property type="entry name" value="Glyco_hydro_2_cat"/>
</dbReference>
<evidence type="ECO:0000256" key="10">
    <source>
        <dbReference type="RuleBase" id="RU361154"/>
    </source>
</evidence>
<evidence type="ECO:0000256" key="3">
    <source>
        <dbReference type="ARBA" id="ARBA00007401"/>
    </source>
</evidence>
<dbReference type="SUPFAM" id="SSF49785">
    <property type="entry name" value="Galactose-binding domain-like"/>
    <property type="match status" value="1"/>
</dbReference>
<evidence type="ECO:0000256" key="6">
    <source>
        <dbReference type="ARBA" id="ARBA00022801"/>
    </source>
</evidence>
<dbReference type="SUPFAM" id="SSF51445">
    <property type="entry name" value="(Trans)glycosidases"/>
    <property type="match status" value="1"/>
</dbReference>